<organism evidence="1 2">
    <name type="scientific">Nocardia iowensis</name>
    <dbReference type="NCBI Taxonomy" id="204891"/>
    <lineage>
        <taxon>Bacteria</taxon>
        <taxon>Bacillati</taxon>
        <taxon>Actinomycetota</taxon>
        <taxon>Actinomycetes</taxon>
        <taxon>Mycobacteriales</taxon>
        <taxon>Nocardiaceae</taxon>
        <taxon>Nocardia</taxon>
    </lineage>
</organism>
<keyword evidence="2" id="KW-1185">Reference proteome</keyword>
<gene>
    <name evidence="1" type="ORF">KV110_17225</name>
</gene>
<name>A0ABX8S232_NOCIO</name>
<evidence type="ECO:0000313" key="1">
    <source>
        <dbReference type="EMBL" id="QXN94635.1"/>
    </source>
</evidence>
<reference evidence="1 2" key="1">
    <citation type="submission" date="2021-07" db="EMBL/GenBank/DDBJ databases">
        <title>Whole Genome Sequence of Nocardia Iowensis.</title>
        <authorList>
            <person name="Lamm A."/>
            <person name="Collins-Fairclough A.M."/>
            <person name="Bunk B."/>
            <person name="Sproer C."/>
        </authorList>
    </citation>
    <scope>NUCLEOTIDE SEQUENCE [LARGE SCALE GENOMIC DNA]</scope>
    <source>
        <strain evidence="1 2">NRRL 5646</strain>
    </source>
</reference>
<proteinExistence type="predicted"/>
<sequence>MDNIEGQMHKALRITDLLAGIRGCAWSDDCSVAIRTDYCGRITDLYLTAHALQYEPERLAAIIIECQGAALADAAMEAEQLLEQSPDQ</sequence>
<accession>A0ABX8S232</accession>
<dbReference type="EMBL" id="CP078145">
    <property type="protein sequence ID" value="QXN94635.1"/>
    <property type="molecule type" value="Genomic_DNA"/>
</dbReference>
<evidence type="ECO:0000313" key="2">
    <source>
        <dbReference type="Proteomes" id="UP000694257"/>
    </source>
</evidence>
<dbReference type="Proteomes" id="UP000694257">
    <property type="component" value="Chromosome"/>
</dbReference>
<protein>
    <submittedName>
        <fullName evidence="1">Uncharacterized protein</fullName>
    </submittedName>
</protein>
<dbReference type="RefSeq" id="WP_218477263.1">
    <property type="nucleotide sequence ID" value="NZ_BAABJN010000015.1"/>
</dbReference>